<name>A0A914MKL5_MELIC</name>
<protein>
    <submittedName>
        <fullName evidence="2">Uncharacterized protein</fullName>
    </submittedName>
</protein>
<dbReference type="WBParaSite" id="Minc3s01902g27078">
    <property type="protein sequence ID" value="Minc3s01902g27078"/>
    <property type="gene ID" value="Minc3s01902g27078"/>
</dbReference>
<dbReference type="Proteomes" id="UP000887563">
    <property type="component" value="Unplaced"/>
</dbReference>
<organism evidence="1 2">
    <name type="scientific">Meloidogyne incognita</name>
    <name type="common">Southern root-knot nematode worm</name>
    <name type="synonym">Oxyuris incognita</name>
    <dbReference type="NCBI Taxonomy" id="6306"/>
    <lineage>
        <taxon>Eukaryota</taxon>
        <taxon>Metazoa</taxon>
        <taxon>Ecdysozoa</taxon>
        <taxon>Nematoda</taxon>
        <taxon>Chromadorea</taxon>
        <taxon>Rhabditida</taxon>
        <taxon>Tylenchina</taxon>
        <taxon>Tylenchomorpha</taxon>
        <taxon>Tylenchoidea</taxon>
        <taxon>Meloidogynidae</taxon>
        <taxon>Meloidogyninae</taxon>
        <taxon>Meloidogyne</taxon>
        <taxon>Meloidogyne incognita group</taxon>
    </lineage>
</organism>
<evidence type="ECO:0000313" key="2">
    <source>
        <dbReference type="WBParaSite" id="Minc3s01902g27078"/>
    </source>
</evidence>
<keyword evidence="1" id="KW-1185">Reference proteome</keyword>
<accession>A0A914MKL5</accession>
<evidence type="ECO:0000313" key="1">
    <source>
        <dbReference type="Proteomes" id="UP000887563"/>
    </source>
</evidence>
<proteinExistence type="predicted"/>
<reference evidence="2" key="1">
    <citation type="submission" date="2022-11" db="UniProtKB">
        <authorList>
            <consortium name="WormBaseParasite"/>
        </authorList>
    </citation>
    <scope>IDENTIFICATION</scope>
</reference>
<dbReference type="AlphaFoldDB" id="A0A914MKL5"/>
<sequence>MDDRTRTEPRFAVAIWSVYARTLNGGDRTNNFAEVAHRRLQRAFGCDHPSLWRFIDTLRREQKNTDADYTQFTLGRDPPLKAKKYRDTDRRLYNLVVNYAPLIVDQNGQINLEPNDFINFLTGISRNYEMNQ</sequence>